<dbReference type="PANTHER" id="PTHR14740">
    <property type="entry name" value="CASPASE ACTIVITY AND APOPTOSIS INHIBITOR 1"/>
    <property type="match status" value="1"/>
</dbReference>
<feature type="compositionally biased region" description="Basic and acidic residues" evidence="1">
    <location>
        <begin position="349"/>
        <end position="372"/>
    </location>
</feature>
<name>A0ABD2NJQ7_9CUCU</name>
<evidence type="ECO:0000313" key="3">
    <source>
        <dbReference type="Proteomes" id="UP001516400"/>
    </source>
</evidence>
<feature type="region of interest" description="Disordered" evidence="1">
    <location>
        <begin position="243"/>
        <end position="402"/>
    </location>
</feature>
<dbReference type="PANTHER" id="PTHR14740:SF3">
    <property type="entry name" value="CASPASE ACTIVITY AND APOPTOSIS INHIBITOR 1"/>
    <property type="match status" value="1"/>
</dbReference>
<protein>
    <submittedName>
        <fullName evidence="2">Uncharacterized protein</fullName>
    </submittedName>
</protein>
<dbReference type="EMBL" id="JABFTP020000124">
    <property type="protein sequence ID" value="KAL3278672.1"/>
    <property type="molecule type" value="Genomic_DNA"/>
</dbReference>
<evidence type="ECO:0000256" key="1">
    <source>
        <dbReference type="SAM" id="MobiDB-lite"/>
    </source>
</evidence>
<gene>
    <name evidence="2" type="ORF">HHI36_016208</name>
</gene>
<accession>A0ABD2NJQ7</accession>
<feature type="compositionally biased region" description="Basic and acidic residues" evidence="1">
    <location>
        <begin position="152"/>
        <end position="165"/>
    </location>
</feature>
<feature type="compositionally biased region" description="Basic and acidic residues" evidence="1">
    <location>
        <begin position="319"/>
        <end position="328"/>
    </location>
</feature>
<feature type="compositionally biased region" description="Basic residues" evidence="1">
    <location>
        <begin position="1"/>
        <end position="12"/>
    </location>
</feature>
<feature type="compositionally biased region" description="Polar residues" evidence="1">
    <location>
        <begin position="261"/>
        <end position="276"/>
    </location>
</feature>
<dbReference type="AlphaFoldDB" id="A0ABD2NJQ7"/>
<comment type="caution">
    <text evidence="2">The sequence shown here is derived from an EMBL/GenBank/DDBJ whole genome shotgun (WGS) entry which is preliminary data.</text>
</comment>
<keyword evidence="3" id="KW-1185">Reference proteome</keyword>
<feature type="compositionally biased region" description="Basic residues" evidence="1">
    <location>
        <begin position="373"/>
        <end position="382"/>
    </location>
</feature>
<dbReference type="Pfam" id="PF15335">
    <property type="entry name" value="CAAP1"/>
    <property type="match status" value="1"/>
</dbReference>
<sequence length="402" mass="45613">MPLTKEKRKLHKLIQQSDSDESEHELSHYMNDRVKLMKEVLKTIKPKKIRAMAPTCLKDMDMEEINSMLLEELLGISNKRLKYIFNGQNLDEDSSSSTNEDEPVDVISLDDVSDDEFVINVDDDTTKLKKVKKEHKHCKVKKEKSVVKKEKACSRYKEKHSREEPNTEQAGGESIDSNKNLMSVLELLELQARARAIKSQLLLENAKTQESISSAKPSIIDEKVGSDDDVIIEATKAEEIVITSSESEDEIKDKEKKENIGNPNESSNKTVIQESNCVEKNESTKEMENDCKSQNQDSSVHSDMKNADGSKSNEILDIEVEKSNETNKIKVLANKEILSDEQNSSENNKTSEDSAIKNKENAIAKDERQVPRKHEKVKKKKAEKPIDNDEIIVLNLSDDEID</sequence>
<evidence type="ECO:0000313" key="2">
    <source>
        <dbReference type="EMBL" id="KAL3278672.1"/>
    </source>
</evidence>
<reference evidence="2 3" key="1">
    <citation type="journal article" date="2021" name="BMC Biol.">
        <title>Horizontally acquired antibacterial genes associated with adaptive radiation of ladybird beetles.</title>
        <authorList>
            <person name="Li H.S."/>
            <person name="Tang X.F."/>
            <person name="Huang Y.H."/>
            <person name="Xu Z.Y."/>
            <person name="Chen M.L."/>
            <person name="Du X.Y."/>
            <person name="Qiu B.Y."/>
            <person name="Chen P.T."/>
            <person name="Zhang W."/>
            <person name="Slipinski A."/>
            <person name="Escalona H.E."/>
            <person name="Waterhouse R.M."/>
            <person name="Zwick A."/>
            <person name="Pang H."/>
        </authorList>
    </citation>
    <scope>NUCLEOTIDE SEQUENCE [LARGE SCALE GENOMIC DNA]</scope>
    <source>
        <strain evidence="2">SYSU2018</strain>
    </source>
</reference>
<feature type="region of interest" description="Disordered" evidence="1">
    <location>
        <begin position="152"/>
        <end position="175"/>
    </location>
</feature>
<organism evidence="2 3">
    <name type="scientific">Cryptolaemus montrouzieri</name>
    <dbReference type="NCBI Taxonomy" id="559131"/>
    <lineage>
        <taxon>Eukaryota</taxon>
        <taxon>Metazoa</taxon>
        <taxon>Ecdysozoa</taxon>
        <taxon>Arthropoda</taxon>
        <taxon>Hexapoda</taxon>
        <taxon>Insecta</taxon>
        <taxon>Pterygota</taxon>
        <taxon>Neoptera</taxon>
        <taxon>Endopterygota</taxon>
        <taxon>Coleoptera</taxon>
        <taxon>Polyphaga</taxon>
        <taxon>Cucujiformia</taxon>
        <taxon>Coccinelloidea</taxon>
        <taxon>Coccinellidae</taxon>
        <taxon>Scymninae</taxon>
        <taxon>Scymnini</taxon>
        <taxon>Cryptolaemus</taxon>
    </lineage>
</organism>
<feature type="compositionally biased region" description="Basic and acidic residues" evidence="1">
    <location>
        <begin position="277"/>
        <end position="291"/>
    </location>
</feature>
<dbReference type="InterPro" id="IPR038991">
    <property type="entry name" value="CAAP1"/>
</dbReference>
<feature type="region of interest" description="Disordered" evidence="1">
    <location>
        <begin position="1"/>
        <end position="26"/>
    </location>
</feature>
<proteinExistence type="predicted"/>
<dbReference type="Proteomes" id="UP001516400">
    <property type="component" value="Unassembled WGS sequence"/>
</dbReference>